<feature type="domain" description="TMEM205-like" evidence="6">
    <location>
        <begin position="13"/>
        <end position="105"/>
    </location>
</feature>
<organism evidence="7 8">
    <name type="scientific">Kuraishia capsulata CBS 1993</name>
    <dbReference type="NCBI Taxonomy" id="1382522"/>
    <lineage>
        <taxon>Eukaryota</taxon>
        <taxon>Fungi</taxon>
        <taxon>Dikarya</taxon>
        <taxon>Ascomycota</taxon>
        <taxon>Saccharomycotina</taxon>
        <taxon>Pichiomycetes</taxon>
        <taxon>Pichiales</taxon>
        <taxon>Pichiaceae</taxon>
        <taxon>Kuraishia</taxon>
    </lineage>
</organism>
<name>W6MF20_9ASCO</name>
<accession>W6MF20</accession>
<sequence>MSIVFTLAPYHVLGFSLLYGTTTFHSYISSPIAFKVLPRKEFGVLQKHIFPGYFLAQSVGPILIGLTAPYTLATAGIASLVVSSLGGLVNYAYLLPKTQGIKEQRLALNEDEAAEPSAEMKKLTSQFGKFHGLSLLFNLVSFLGLTVYGFQLTKGLLKTIPK</sequence>
<dbReference type="PANTHER" id="PTHR23241">
    <property type="entry name" value="LATE EMBRYOGENESIS ABUNDANT PLANTS LEA-RELATED"/>
    <property type="match status" value="1"/>
</dbReference>
<evidence type="ECO:0000256" key="4">
    <source>
        <dbReference type="ARBA" id="ARBA00023136"/>
    </source>
</evidence>
<dbReference type="RefSeq" id="XP_022456142.1">
    <property type="nucleotide sequence ID" value="XM_022604589.1"/>
</dbReference>
<evidence type="ECO:0000313" key="8">
    <source>
        <dbReference type="Proteomes" id="UP000019384"/>
    </source>
</evidence>
<protein>
    <recommendedName>
        <fullName evidence="6">TMEM205-like domain-containing protein</fullName>
    </recommendedName>
</protein>
<dbReference type="HOGENOM" id="CLU_094297_2_0_1"/>
<dbReference type="Pfam" id="PF13664">
    <property type="entry name" value="DUF4149"/>
    <property type="match status" value="1"/>
</dbReference>
<feature type="transmembrane region" description="Helical" evidence="5">
    <location>
        <begin position="12"/>
        <end position="37"/>
    </location>
</feature>
<keyword evidence="8" id="KW-1185">Reference proteome</keyword>
<dbReference type="InterPro" id="IPR053009">
    <property type="entry name" value="Xanthocillin_Biosynth-Assoc"/>
</dbReference>
<feature type="transmembrane region" description="Helical" evidence="5">
    <location>
        <begin position="76"/>
        <end position="95"/>
    </location>
</feature>
<dbReference type="OrthoDB" id="1641132at2759"/>
<dbReference type="PANTHER" id="PTHR23241:SF102">
    <property type="entry name" value="LD23009P"/>
    <property type="match status" value="1"/>
</dbReference>
<evidence type="ECO:0000259" key="6">
    <source>
        <dbReference type="Pfam" id="PF13664"/>
    </source>
</evidence>
<evidence type="ECO:0000256" key="5">
    <source>
        <dbReference type="SAM" id="Phobius"/>
    </source>
</evidence>
<evidence type="ECO:0000256" key="1">
    <source>
        <dbReference type="ARBA" id="ARBA00004370"/>
    </source>
</evidence>
<evidence type="ECO:0000313" key="7">
    <source>
        <dbReference type="EMBL" id="CDK24124.1"/>
    </source>
</evidence>
<keyword evidence="2 5" id="KW-0812">Transmembrane</keyword>
<keyword evidence="4 5" id="KW-0472">Membrane</keyword>
<proteinExistence type="predicted"/>
<feature type="transmembrane region" description="Helical" evidence="5">
    <location>
        <begin position="130"/>
        <end position="150"/>
    </location>
</feature>
<evidence type="ECO:0000256" key="2">
    <source>
        <dbReference type="ARBA" id="ARBA00022692"/>
    </source>
</evidence>
<reference evidence="7" key="2">
    <citation type="submission" date="2014-02" db="EMBL/GenBank/DDBJ databases">
        <title>Complete DNA sequence of /Kuraishia capsulata/ illustrates novel genomic features among budding yeasts (/Saccharomycotina/).</title>
        <authorList>
            <person name="Morales L."/>
            <person name="Noel B."/>
            <person name="Porcel B."/>
            <person name="Marcet-Houben M."/>
            <person name="Hullo M-F."/>
            <person name="Sacerdot C."/>
            <person name="Tekaia F."/>
            <person name="Leh-Louis V."/>
            <person name="Despons L."/>
            <person name="Khanna V."/>
            <person name="Aury J-M."/>
            <person name="Barbe V."/>
            <person name="Couloux A."/>
            <person name="Labadie K."/>
            <person name="Pelletier E."/>
            <person name="Souciet J-L."/>
            <person name="Boekhout T."/>
            <person name="Gabaldon T."/>
            <person name="Wincker P."/>
            <person name="Dujon B."/>
        </authorList>
    </citation>
    <scope>NUCLEOTIDE SEQUENCE</scope>
    <source>
        <strain evidence="7">CBS 1993</strain>
    </source>
</reference>
<comment type="subcellular location">
    <subcellularLocation>
        <location evidence="1">Membrane</location>
    </subcellularLocation>
</comment>
<dbReference type="EMBL" id="HG793125">
    <property type="protein sequence ID" value="CDK24124.1"/>
    <property type="molecule type" value="Genomic_DNA"/>
</dbReference>
<reference evidence="7" key="1">
    <citation type="submission" date="2013-12" db="EMBL/GenBank/DDBJ databases">
        <authorList>
            <person name="Genoscope - CEA"/>
        </authorList>
    </citation>
    <scope>NUCLEOTIDE SEQUENCE</scope>
    <source>
        <strain evidence="7">CBS 1993</strain>
    </source>
</reference>
<dbReference type="AlphaFoldDB" id="W6MF20"/>
<evidence type="ECO:0000256" key="3">
    <source>
        <dbReference type="ARBA" id="ARBA00022989"/>
    </source>
</evidence>
<feature type="transmembrane region" description="Helical" evidence="5">
    <location>
        <begin position="49"/>
        <end position="70"/>
    </location>
</feature>
<dbReference type="Proteomes" id="UP000019384">
    <property type="component" value="Unassembled WGS sequence"/>
</dbReference>
<keyword evidence="3 5" id="KW-1133">Transmembrane helix</keyword>
<dbReference type="GeneID" id="34517530"/>
<dbReference type="InterPro" id="IPR025423">
    <property type="entry name" value="TMEM205-like"/>
</dbReference>
<dbReference type="GO" id="GO:0016020">
    <property type="term" value="C:membrane"/>
    <property type="evidence" value="ECO:0007669"/>
    <property type="project" value="UniProtKB-SubCell"/>
</dbReference>
<gene>
    <name evidence="7" type="ORF">KUCA_T00000084001</name>
</gene>